<dbReference type="Proteomes" id="UP000182060">
    <property type="component" value="Chromosome"/>
</dbReference>
<feature type="signal peptide" evidence="1">
    <location>
        <begin position="1"/>
        <end position="19"/>
    </location>
</feature>
<name>A0AAC9IPZ4_9BURK</name>
<evidence type="ECO:0000313" key="2">
    <source>
        <dbReference type="EMBL" id="APC00684.1"/>
    </source>
</evidence>
<evidence type="ECO:0000313" key="3">
    <source>
        <dbReference type="Proteomes" id="UP000182060"/>
    </source>
</evidence>
<dbReference type="RefSeq" id="WP_071538861.1">
    <property type="nucleotide sequence ID" value="NZ_CP015016.1"/>
</dbReference>
<sequence>MTKALLAFVIWIFSGTVTAQVFDIPHGEEAPTRTLLVSTAKPRALVLLFPGGGGVAGIFDNGSAKSRHTFVRSINLWGQYGIDAVLVDSPYDLGDLRRGNLRGRQDHLTRVNEVVSFYKTKLHLPVWIFGHSMGSSTATYYANSLPVGQEQIAGIIIAGTIHTASLNKEVSLPVLGIHHASDGCAGTPLSATADIIQNRPTKYISQLDVIEGGITEGNVCDSFAYHGFNQTEPELIKRAAQFILSH</sequence>
<keyword evidence="1" id="KW-0732">Signal</keyword>
<dbReference type="SUPFAM" id="SSF53474">
    <property type="entry name" value="alpha/beta-Hydrolases"/>
    <property type="match status" value="1"/>
</dbReference>
<feature type="chain" id="PRO_5042238000" description="Serine aminopeptidase S33 domain-containing protein" evidence="1">
    <location>
        <begin position="20"/>
        <end position="246"/>
    </location>
</feature>
<gene>
    <name evidence="2" type="ORF">AOC25_03110</name>
</gene>
<reference evidence="2" key="1">
    <citation type="journal article" date="2017" name="Appl. Environ. Microbiol.">
        <title>Microdiversification of a pelagic Polynucleobacter species is mainly driven by acquisition of genomic islands from a partially interspecific gene pool.</title>
        <authorList>
            <person name="Hoetzinger M."/>
            <person name="Hahn M.W."/>
            <person name="Jezberova J."/>
            <person name="Schmidt J."/>
            <person name="Koll U."/>
        </authorList>
    </citation>
    <scope>NUCLEOTIDE SEQUENCE</scope>
    <source>
        <strain evidence="2">MWH-RechtKol4</strain>
    </source>
</reference>
<protein>
    <recommendedName>
        <fullName evidence="4">Serine aminopeptidase S33 domain-containing protein</fullName>
    </recommendedName>
</protein>
<dbReference type="Gene3D" id="3.40.50.1820">
    <property type="entry name" value="alpha/beta hydrolase"/>
    <property type="match status" value="1"/>
</dbReference>
<dbReference type="AlphaFoldDB" id="A0AAC9IPZ4"/>
<organism evidence="2 3">
    <name type="scientific">Polynucleobacter asymbioticus</name>
    <dbReference type="NCBI Taxonomy" id="576611"/>
    <lineage>
        <taxon>Bacteria</taxon>
        <taxon>Pseudomonadati</taxon>
        <taxon>Pseudomonadota</taxon>
        <taxon>Betaproteobacteria</taxon>
        <taxon>Burkholderiales</taxon>
        <taxon>Burkholderiaceae</taxon>
        <taxon>Polynucleobacter</taxon>
    </lineage>
</organism>
<accession>A0AAC9IPZ4</accession>
<proteinExistence type="predicted"/>
<dbReference type="EMBL" id="CP015017">
    <property type="protein sequence ID" value="APC00684.1"/>
    <property type="molecule type" value="Genomic_DNA"/>
</dbReference>
<evidence type="ECO:0000256" key="1">
    <source>
        <dbReference type="SAM" id="SignalP"/>
    </source>
</evidence>
<evidence type="ECO:0008006" key="4">
    <source>
        <dbReference type="Google" id="ProtNLM"/>
    </source>
</evidence>
<dbReference type="InterPro" id="IPR029058">
    <property type="entry name" value="AB_hydrolase_fold"/>
</dbReference>